<keyword evidence="6 9" id="KW-0030">Aminoacyl-tRNA synthetase</keyword>
<name>A0ABR2UP07_9PEZI</name>
<evidence type="ECO:0000256" key="6">
    <source>
        <dbReference type="ARBA" id="ARBA00023146"/>
    </source>
</evidence>
<dbReference type="InterPro" id="IPR002305">
    <property type="entry name" value="aa-tRNA-synth_Ic"/>
</dbReference>
<evidence type="ECO:0000256" key="5">
    <source>
        <dbReference type="ARBA" id="ARBA00022917"/>
    </source>
</evidence>
<evidence type="ECO:0000256" key="2">
    <source>
        <dbReference type="ARBA" id="ARBA00022598"/>
    </source>
</evidence>
<dbReference type="EMBL" id="JARVKF010000407">
    <property type="protein sequence ID" value="KAK9416248.1"/>
    <property type="molecule type" value="Genomic_DNA"/>
</dbReference>
<evidence type="ECO:0000256" key="9">
    <source>
        <dbReference type="RuleBase" id="RU361234"/>
    </source>
</evidence>
<evidence type="ECO:0000256" key="1">
    <source>
        <dbReference type="ARBA" id="ARBA00013160"/>
    </source>
</evidence>
<proteinExistence type="inferred from homology"/>
<evidence type="ECO:0000256" key="8">
    <source>
        <dbReference type="ARBA" id="ARBA00048248"/>
    </source>
</evidence>
<dbReference type="Pfam" id="PF00579">
    <property type="entry name" value="tRNA-synt_1b"/>
    <property type="match status" value="1"/>
</dbReference>
<keyword evidence="5 9" id="KW-0648">Protein biosynthesis</keyword>
<sequence length="636" mass="71496">MAPGALSANSLSARATLCRQCLVSRARTTSLTSQKRSITQNVQRRRDLHEDAWRRKAEKIQEGEDYNIWDVLVERGYVKDTAGSSKQIWELLRRKRIGAYVGVDPTAPSLHVGHLLPMMALFWLYMHGYGAVTLVGGSTAKVGDPTDRLKDRDKLSGSDLVMNTTKTHYQLKTIWSNVEAQAKRFKYEKESSWSRAIINNSTWLHSTPIMEVVGRMFKSMRMGPLLSRDTVRRRLEESGEGMPLDEFIYPLLQGWDWWEMYKSRDVLMQIGGSDQYGNIVTGAEAVKHIRDSEPNLELRLPDTLENTPVGFTVPLLTDSSGAKFGKSAGNAVWLDPFMTSSFDLYGYFMRRPDADVEKLLKVLTFLPLETVKQTMEEHNQDPSKRVAQHALAFEVVALAHSMKLAHTTRAQHHEVYSKNAGTTIAASTPRAQEELTQYPQGNIPAQRELATNFKVDIELPESLIRGSSMGRILYAAGLATSVSDGVRLTSVRGAYVAGAPGQKSAVNKGMTWGDLTFTPVKNWFPKDTSNFLIDNELLIVRRGKHFIRVIKMVSDEKWRTSGRQYPGQPYSGPTRDILESVKAIRQAGTSMTHRDWSQFKADLANDKRREDALQKGQIYIPSGTPPDKPVSKEETT</sequence>
<reference evidence="12 13" key="1">
    <citation type="journal article" date="2024" name="J. Plant Pathol.">
        <title>Sequence and assembly of the genome of Seiridium unicorne, isolate CBS 538.82, causal agent of cypress canker disease.</title>
        <authorList>
            <person name="Scali E."/>
            <person name="Rocca G.D."/>
            <person name="Danti R."/>
            <person name="Garbelotto M."/>
            <person name="Barberini S."/>
            <person name="Baroncelli R."/>
            <person name="Emiliani G."/>
        </authorList>
    </citation>
    <scope>NUCLEOTIDE SEQUENCE [LARGE SCALE GENOMIC DNA]</scope>
    <source>
        <strain evidence="12 13">BM-138-508</strain>
    </source>
</reference>
<protein>
    <recommendedName>
        <fullName evidence="1 9">Tyrosine--tRNA ligase</fullName>
        <ecNumber evidence="1 9">6.1.1.1</ecNumber>
    </recommendedName>
    <alternativeName>
        <fullName evidence="7 9">Tyrosyl-tRNA synthetase</fullName>
    </alternativeName>
</protein>
<feature type="domain" description="Tyrosyl-tRNA synthetase C-terminal" evidence="11">
    <location>
        <begin position="450"/>
        <end position="569"/>
    </location>
</feature>
<dbReference type="PANTHER" id="PTHR11766">
    <property type="entry name" value="TYROSYL-TRNA SYNTHETASE"/>
    <property type="match status" value="1"/>
</dbReference>
<dbReference type="InterPro" id="IPR024088">
    <property type="entry name" value="Tyr-tRNA-ligase_bac-type"/>
</dbReference>
<dbReference type="Gene3D" id="3.40.50.620">
    <property type="entry name" value="HUPs"/>
    <property type="match status" value="1"/>
</dbReference>
<dbReference type="CDD" id="cd00805">
    <property type="entry name" value="TyrRS_core"/>
    <property type="match status" value="1"/>
</dbReference>
<accession>A0ABR2UP07</accession>
<evidence type="ECO:0000256" key="10">
    <source>
        <dbReference type="SAM" id="MobiDB-lite"/>
    </source>
</evidence>
<dbReference type="EC" id="6.1.1.1" evidence="1 9"/>
<evidence type="ECO:0000256" key="7">
    <source>
        <dbReference type="ARBA" id="ARBA00033323"/>
    </source>
</evidence>
<evidence type="ECO:0000259" key="11">
    <source>
        <dbReference type="Pfam" id="PF16714"/>
    </source>
</evidence>
<dbReference type="SUPFAM" id="SSF52374">
    <property type="entry name" value="Nucleotidylyl transferase"/>
    <property type="match status" value="1"/>
</dbReference>
<dbReference type="GO" id="GO:0016874">
    <property type="term" value="F:ligase activity"/>
    <property type="evidence" value="ECO:0007669"/>
    <property type="project" value="UniProtKB-KW"/>
</dbReference>
<evidence type="ECO:0000313" key="12">
    <source>
        <dbReference type="EMBL" id="KAK9416248.1"/>
    </source>
</evidence>
<keyword evidence="3 9" id="KW-0547">Nucleotide-binding</keyword>
<dbReference type="InterPro" id="IPR001412">
    <property type="entry name" value="aa-tRNA-synth_I_CS"/>
</dbReference>
<evidence type="ECO:0000313" key="13">
    <source>
        <dbReference type="Proteomes" id="UP001408356"/>
    </source>
</evidence>
<evidence type="ECO:0000256" key="4">
    <source>
        <dbReference type="ARBA" id="ARBA00022840"/>
    </source>
</evidence>
<comment type="catalytic activity">
    <reaction evidence="8 9">
        <text>tRNA(Tyr) + L-tyrosine + ATP = L-tyrosyl-tRNA(Tyr) + AMP + diphosphate + H(+)</text>
        <dbReference type="Rhea" id="RHEA:10220"/>
        <dbReference type="Rhea" id="RHEA-COMP:9706"/>
        <dbReference type="Rhea" id="RHEA-COMP:9707"/>
        <dbReference type="ChEBI" id="CHEBI:15378"/>
        <dbReference type="ChEBI" id="CHEBI:30616"/>
        <dbReference type="ChEBI" id="CHEBI:33019"/>
        <dbReference type="ChEBI" id="CHEBI:58315"/>
        <dbReference type="ChEBI" id="CHEBI:78442"/>
        <dbReference type="ChEBI" id="CHEBI:78536"/>
        <dbReference type="ChEBI" id="CHEBI:456215"/>
        <dbReference type="EC" id="6.1.1.1"/>
    </reaction>
</comment>
<dbReference type="InterPro" id="IPR002307">
    <property type="entry name" value="Tyr-tRNA-ligase"/>
</dbReference>
<dbReference type="Gene3D" id="1.10.240.10">
    <property type="entry name" value="Tyrosyl-Transfer RNA Synthetase"/>
    <property type="match status" value="1"/>
</dbReference>
<evidence type="ECO:0000256" key="3">
    <source>
        <dbReference type="ARBA" id="ARBA00022741"/>
    </source>
</evidence>
<keyword evidence="4 9" id="KW-0067">ATP-binding</keyword>
<dbReference type="InterPro" id="IPR032005">
    <property type="entry name" value="TyrRSs_C"/>
</dbReference>
<dbReference type="InterPro" id="IPR014729">
    <property type="entry name" value="Rossmann-like_a/b/a_fold"/>
</dbReference>
<comment type="caution">
    <text evidence="12">The sequence shown here is derived from an EMBL/GenBank/DDBJ whole genome shotgun (WGS) entry which is preliminary data.</text>
</comment>
<feature type="region of interest" description="Disordered" evidence="10">
    <location>
        <begin position="607"/>
        <end position="636"/>
    </location>
</feature>
<dbReference type="Proteomes" id="UP001408356">
    <property type="component" value="Unassembled WGS sequence"/>
</dbReference>
<dbReference type="PANTHER" id="PTHR11766:SF0">
    <property type="entry name" value="TYROSINE--TRNA LIGASE, MITOCHONDRIAL"/>
    <property type="match status" value="1"/>
</dbReference>
<keyword evidence="13" id="KW-1185">Reference proteome</keyword>
<dbReference type="Pfam" id="PF16714">
    <property type="entry name" value="TyrRSs_C"/>
    <property type="match status" value="1"/>
</dbReference>
<comment type="similarity">
    <text evidence="9">Belongs to the class-I aminoacyl-tRNA synthetase family.</text>
</comment>
<gene>
    <name evidence="12" type="ORF">SUNI508_01665</name>
</gene>
<dbReference type="NCBIfam" id="TIGR00234">
    <property type="entry name" value="tyrS"/>
    <property type="match status" value="1"/>
</dbReference>
<organism evidence="12 13">
    <name type="scientific">Seiridium unicorne</name>
    <dbReference type="NCBI Taxonomy" id="138068"/>
    <lineage>
        <taxon>Eukaryota</taxon>
        <taxon>Fungi</taxon>
        <taxon>Dikarya</taxon>
        <taxon>Ascomycota</taxon>
        <taxon>Pezizomycotina</taxon>
        <taxon>Sordariomycetes</taxon>
        <taxon>Xylariomycetidae</taxon>
        <taxon>Amphisphaeriales</taxon>
        <taxon>Sporocadaceae</taxon>
        <taxon>Seiridium</taxon>
    </lineage>
</organism>
<dbReference type="PROSITE" id="PS00178">
    <property type="entry name" value="AA_TRNA_LIGASE_I"/>
    <property type="match status" value="1"/>
</dbReference>
<keyword evidence="2 9" id="KW-0436">Ligase</keyword>
<dbReference type="PRINTS" id="PR01040">
    <property type="entry name" value="TRNASYNTHTYR"/>
</dbReference>